<dbReference type="EMBL" id="DROK01000130">
    <property type="protein sequence ID" value="HHI97048.1"/>
    <property type="molecule type" value="Genomic_DNA"/>
</dbReference>
<reference evidence="9" key="1">
    <citation type="journal article" date="2020" name="mSystems">
        <title>Genome- and Community-Level Interaction Insights into Carbon Utilization and Element Cycling Functions of Hydrothermarchaeota in Hydrothermal Sediment.</title>
        <authorList>
            <person name="Zhou Z."/>
            <person name="Liu Y."/>
            <person name="Xu W."/>
            <person name="Pan J."/>
            <person name="Luo Z.H."/>
            <person name="Li M."/>
        </authorList>
    </citation>
    <scope>NUCLEOTIDE SEQUENCE [LARGE SCALE GENOMIC DNA]</scope>
    <source>
        <strain evidence="9">HyVt-533</strain>
    </source>
</reference>
<dbReference type="InterPro" id="IPR001816">
    <property type="entry name" value="Transl_elong_EFTs/EF1B"/>
</dbReference>
<evidence type="ECO:0000256" key="1">
    <source>
        <dbReference type="ARBA" id="ARBA00005532"/>
    </source>
</evidence>
<sequence length="200" mass="22534">MAEVTLDLIKKLREKTAAGFMDCKKALEEAGGDLEKAVDILRQKGLAVAAKRAGKATKEGVVAAYIHATKKLGAMVEVNCETDFVARTEEFQKFAYDLAMHIAATNPVCVAREDMPEEIINREKEIYIAQARESGKPENVIEKIVQGKLEKFFKESVLLEQPFVKNPDLTIQDLLNELMTKTGERIQIRRFTRYQVGEEE</sequence>
<dbReference type="SUPFAM" id="SSF46934">
    <property type="entry name" value="UBA-like"/>
    <property type="match status" value="1"/>
</dbReference>
<name>A0A7V5NZF2_9BACT</name>
<keyword evidence="4 5" id="KW-0648">Protein biosynthesis</keyword>
<keyword evidence="5" id="KW-0963">Cytoplasm</keyword>
<dbReference type="PANTHER" id="PTHR11741">
    <property type="entry name" value="ELONGATION FACTOR TS"/>
    <property type="match status" value="1"/>
</dbReference>
<evidence type="ECO:0000256" key="6">
    <source>
        <dbReference type="RuleBase" id="RU000642"/>
    </source>
</evidence>
<gene>
    <name evidence="5 9" type="primary">tsf</name>
    <name evidence="9" type="ORF">ENJ96_04280</name>
</gene>
<dbReference type="InterPro" id="IPR009060">
    <property type="entry name" value="UBA-like_sf"/>
</dbReference>
<dbReference type="FunFam" id="1.10.286.20:FF:000001">
    <property type="entry name" value="Elongation factor Ts"/>
    <property type="match status" value="1"/>
</dbReference>
<dbReference type="Pfam" id="PF00889">
    <property type="entry name" value="EF_TS"/>
    <property type="match status" value="1"/>
</dbReference>
<dbReference type="InterPro" id="IPR036402">
    <property type="entry name" value="EF-Ts_dimer_sf"/>
</dbReference>
<dbReference type="Proteomes" id="UP000886101">
    <property type="component" value="Unassembled WGS sequence"/>
</dbReference>
<dbReference type="AlphaFoldDB" id="A0A7V5NZF2"/>
<dbReference type="GO" id="GO:0005737">
    <property type="term" value="C:cytoplasm"/>
    <property type="evidence" value="ECO:0007669"/>
    <property type="project" value="UniProtKB-SubCell"/>
</dbReference>
<dbReference type="FunFam" id="1.10.8.10:FF:000001">
    <property type="entry name" value="Elongation factor Ts"/>
    <property type="match status" value="1"/>
</dbReference>
<evidence type="ECO:0000256" key="5">
    <source>
        <dbReference type="HAMAP-Rule" id="MF_00050"/>
    </source>
</evidence>
<dbReference type="HAMAP" id="MF_00050">
    <property type="entry name" value="EF_Ts"/>
    <property type="match status" value="1"/>
</dbReference>
<comment type="similarity">
    <text evidence="1 5 6">Belongs to the EF-Ts family.</text>
</comment>
<organism evidence="9">
    <name type="scientific">Thermodesulfatator atlanticus</name>
    <dbReference type="NCBI Taxonomy" id="501497"/>
    <lineage>
        <taxon>Bacteria</taxon>
        <taxon>Pseudomonadati</taxon>
        <taxon>Thermodesulfobacteriota</taxon>
        <taxon>Thermodesulfobacteria</taxon>
        <taxon>Thermodesulfobacteriales</taxon>
        <taxon>Thermodesulfatatoraceae</taxon>
        <taxon>Thermodesulfatator</taxon>
    </lineage>
</organism>
<accession>A0A7V5NZF2</accession>
<dbReference type="Gene3D" id="1.10.8.10">
    <property type="entry name" value="DNA helicase RuvA subunit, C-terminal domain"/>
    <property type="match status" value="1"/>
</dbReference>
<evidence type="ECO:0000256" key="7">
    <source>
        <dbReference type="RuleBase" id="RU000643"/>
    </source>
</evidence>
<comment type="function">
    <text evidence="5 6">Associates with the EF-Tu.GDP complex and induces the exchange of GDP to GTP. It remains bound to the aminoacyl-tRNA.EF-Tu.GTP complex up to the GTP hydrolysis stage on the ribosome.</text>
</comment>
<protein>
    <recommendedName>
        <fullName evidence="2 5">Elongation factor Ts</fullName>
        <shortName evidence="5">EF-Ts</shortName>
    </recommendedName>
</protein>
<proteinExistence type="inferred from homology"/>
<dbReference type="SUPFAM" id="SSF54713">
    <property type="entry name" value="Elongation factor Ts (EF-Ts), dimerisation domain"/>
    <property type="match status" value="1"/>
</dbReference>
<feature type="region of interest" description="Involved in Mg(2+) ion dislocation from EF-Tu" evidence="5">
    <location>
        <begin position="82"/>
        <end position="85"/>
    </location>
</feature>
<dbReference type="Gene3D" id="1.10.286.20">
    <property type="match status" value="1"/>
</dbReference>
<keyword evidence="3 5" id="KW-0251">Elongation factor</keyword>
<evidence type="ECO:0000256" key="2">
    <source>
        <dbReference type="ARBA" id="ARBA00016956"/>
    </source>
</evidence>
<dbReference type="CDD" id="cd14275">
    <property type="entry name" value="UBA_EF-Ts"/>
    <property type="match status" value="1"/>
</dbReference>
<dbReference type="InterPro" id="IPR018101">
    <property type="entry name" value="Transl_elong_Ts_CS"/>
</dbReference>
<dbReference type="GO" id="GO:0003746">
    <property type="term" value="F:translation elongation factor activity"/>
    <property type="evidence" value="ECO:0007669"/>
    <property type="project" value="UniProtKB-UniRule"/>
</dbReference>
<dbReference type="NCBIfam" id="TIGR00116">
    <property type="entry name" value="tsf"/>
    <property type="match status" value="1"/>
</dbReference>
<evidence type="ECO:0000313" key="9">
    <source>
        <dbReference type="EMBL" id="HHI97048.1"/>
    </source>
</evidence>
<dbReference type="InterPro" id="IPR014039">
    <property type="entry name" value="Transl_elong_EFTs/EF1B_dimer"/>
</dbReference>
<evidence type="ECO:0000259" key="8">
    <source>
        <dbReference type="Pfam" id="PF00889"/>
    </source>
</evidence>
<feature type="domain" description="Translation elongation factor EFTs/EF1B dimerisation" evidence="8">
    <location>
        <begin position="48"/>
        <end position="198"/>
    </location>
</feature>
<evidence type="ECO:0000256" key="4">
    <source>
        <dbReference type="ARBA" id="ARBA00022917"/>
    </source>
</evidence>
<dbReference type="Gene3D" id="3.30.479.20">
    <property type="entry name" value="Elongation factor Ts, dimerisation domain"/>
    <property type="match status" value="1"/>
</dbReference>
<dbReference type="PANTHER" id="PTHR11741:SF0">
    <property type="entry name" value="ELONGATION FACTOR TS, MITOCHONDRIAL"/>
    <property type="match status" value="1"/>
</dbReference>
<evidence type="ECO:0000256" key="3">
    <source>
        <dbReference type="ARBA" id="ARBA00022768"/>
    </source>
</evidence>
<dbReference type="PROSITE" id="PS01127">
    <property type="entry name" value="EF_TS_2"/>
    <property type="match status" value="1"/>
</dbReference>
<comment type="subcellular location">
    <subcellularLocation>
        <location evidence="5 7">Cytoplasm</location>
    </subcellularLocation>
</comment>
<comment type="caution">
    <text evidence="9">The sequence shown here is derived from an EMBL/GenBank/DDBJ whole genome shotgun (WGS) entry which is preliminary data.</text>
</comment>